<reference evidence="13" key="5">
    <citation type="submission" date="2025-09" db="UniProtKB">
        <authorList>
            <consortium name="Ensembl"/>
        </authorList>
    </citation>
    <scope>IDENTIFICATION</scope>
</reference>
<evidence type="ECO:0000256" key="2">
    <source>
        <dbReference type="ARBA" id="ARBA00006003"/>
    </source>
</evidence>
<evidence type="ECO:0000256" key="9">
    <source>
        <dbReference type="ARBA" id="ARBA00023136"/>
    </source>
</evidence>
<comment type="subcellular location">
    <subcellularLocation>
        <location evidence="1">Golgi apparatus membrane</location>
        <topology evidence="1">Single-pass type II membrane protein</topology>
    </subcellularLocation>
</comment>
<dbReference type="GO" id="GO:0003836">
    <property type="term" value="F:beta-galactoside (CMP) alpha-2,3-sialyltransferase activity"/>
    <property type="evidence" value="ECO:0007669"/>
    <property type="project" value="TreeGrafter"/>
</dbReference>
<dbReference type="FunFam" id="3.90.1480.20:FF:000015">
    <property type="entry name" value="Lactosylceramide alpha-2,3-sialyltransferase"/>
    <property type="match status" value="1"/>
</dbReference>
<dbReference type="Pfam" id="PF00777">
    <property type="entry name" value="Glyco_transf_29"/>
    <property type="match status" value="2"/>
</dbReference>
<keyword evidence="9" id="KW-0472">Membrane</keyword>
<evidence type="ECO:0000256" key="6">
    <source>
        <dbReference type="ARBA" id="ARBA00022968"/>
    </source>
</evidence>
<evidence type="ECO:0000313" key="13">
    <source>
        <dbReference type="Ensembl" id="ENSEEEP00000044847.2"/>
    </source>
</evidence>
<dbReference type="Ensembl" id="ENSEEET00000045351.2">
    <property type="protein sequence ID" value="ENSEEEP00000044847.2"/>
    <property type="gene ID" value="ENSEEEG00000021152.2"/>
</dbReference>
<dbReference type="Gene3D" id="3.90.1480.20">
    <property type="entry name" value="Glycosyl transferase family 29"/>
    <property type="match status" value="1"/>
</dbReference>
<name>A0A4W4H463_ELEEL</name>
<dbReference type="InterPro" id="IPR051757">
    <property type="entry name" value="Beta-gal_alpha2-3_sialyltrans"/>
</dbReference>
<keyword evidence="8" id="KW-0333">Golgi apparatus</keyword>
<proteinExistence type="inferred from homology"/>
<dbReference type="InterPro" id="IPR001675">
    <property type="entry name" value="Glyco_trans_29"/>
</dbReference>
<keyword evidence="3" id="KW-0328">Glycosyltransferase</keyword>
<feature type="region of interest" description="Disordered" evidence="12">
    <location>
        <begin position="1"/>
        <end position="44"/>
    </location>
</feature>
<keyword evidence="10" id="KW-1015">Disulfide bond</keyword>
<reference evidence="14" key="1">
    <citation type="journal article" date="2014" name="Science">
        <title>Nonhuman genetics. Genomic basis for the convergent evolution of electric organs.</title>
        <authorList>
            <person name="Gallant J.R."/>
            <person name="Traeger L.L."/>
            <person name="Volkening J.D."/>
            <person name="Moffett H."/>
            <person name="Chen P.H."/>
            <person name="Novina C.D."/>
            <person name="Phillips G.N.Jr."/>
            <person name="Anand R."/>
            <person name="Wells G.B."/>
            <person name="Pinch M."/>
            <person name="Guth R."/>
            <person name="Unguez G.A."/>
            <person name="Albert J.S."/>
            <person name="Zakon H.H."/>
            <person name="Samanta M.P."/>
            <person name="Sussman M.R."/>
        </authorList>
    </citation>
    <scope>NUCLEOTIDE SEQUENCE [LARGE SCALE GENOMIC DNA]</scope>
</reference>
<evidence type="ECO:0000256" key="10">
    <source>
        <dbReference type="ARBA" id="ARBA00023157"/>
    </source>
</evidence>
<feature type="compositionally biased region" description="Pro residues" evidence="12">
    <location>
        <begin position="23"/>
        <end position="32"/>
    </location>
</feature>
<sequence>CTAVRCRPVAPEGQGPGASLVLLPPPPPPPQENPGGNPPLGRVTLDNKPLRLQQERGPYNLTVVLDKLFRTIPGEDFIDSNDFIIQINKATTKGYERDVATRSTHHVMYPESARDLNGNTNLLLVPFKILDLQWIISALSTGNTYMAVNFFLLKCTSMMEGHRRYPSTGFLSLIFALHICSEVNVFGADQNGNWHHYWKTRVHDANQEHIIIQMLADAYRCFPWS</sequence>
<dbReference type="PANTHER" id="PTHR46032:SF6">
    <property type="entry name" value="CMP-N-ACETYLNEURAMINATE-BETA-GALACTOSAMIDE-ALPHA-2,3-SIALYLTRANSFERASE 1"/>
    <property type="match status" value="1"/>
</dbReference>
<keyword evidence="6" id="KW-0735">Signal-anchor</keyword>
<evidence type="ECO:0000313" key="14">
    <source>
        <dbReference type="Proteomes" id="UP000314983"/>
    </source>
</evidence>
<protein>
    <submittedName>
        <fullName evidence="13">ST3 beta-galactoside alpha-2,3-sialyltransferase 1</fullName>
    </submittedName>
</protein>
<evidence type="ECO:0000256" key="7">
    <source>
        <dbReference type="ARBA" id="ARBA00022989"/>
    </source>
</evidence>
<keyword evidence="4" id="KW-0808">Transferase</keyword>
<comment type="similarity">
    <text evidence="2">Belongs to the glycosyltransferase 29 family.</text>
</comment>
<dbReference type="InterPro" id="IPR038578">
    <property type="entry name" value="GT29-like_sf"/>
</dbReference>
<gene>
    <name evidence="13" type="primary">ST3GAL1</name>
</gene>
<evidence type="ECO:0000256" key="11">
    <source>
        <dbReference type="ARBA" id="ARBA00023180"/>
    </source>
</evidence>
<dbReference type="AlphaFoldDB" id="A0A4W4H463"/>
<keyword evidence="7" id="KW-1133">Transmembrane helix</keyword>
<reference evidence="13" key="4">
    <citation type="submission" date="2025-08" db="UniProtKB">
        <authorList>
            <consortium name="Ensembl"/>
        </authorList>
    </citation>
    <scope>IDENTIFICATION</scope>
</reference>
<evidence type="ECO:0000256" key="12">
    <source>
        <dbReference type="SAM" id="MobiDB-lite"/>
    </source>
</evidence>
<organism evidence="13 14">
    <name type="scientific">Electrophorus electricus</name>
    <name type="common">Electric eel</name>
    <name type="synonym">Gymnotus electricus</name>
    <dbReference type="NCBI Taxonomy" id="8005"/>
    <lineage>
        <taxon>Eukaryota</taxon>
        <taxon>Metazoa</taxon>
        <taxon>Chordata</taxon>
        <taxon>Craniata</taxon>
        <taxon>Vertebrata</taxon>
        <taxon>Euteleostomi</taxon>
        <taxon>Actinopterygii</taxon>
        <taxon>Neopterygii</taxon>
        <taxon>Teleostei</taxon>
        <taxon>Ostariophysi</taxon>
        <taxon>Gymnotiformes</taxon>
        <taxon>Gymnotoidei</taxon>
        <taxon>Gymnotidae</taxon>
        <taxon>Electrophorus</taxon>
    </lineage>
</organism>
<evidence type="ECO:0000256" key="4">
    <source>
        <dbReference type="ARBA" id="ARBA00022679"/>
    </source>
</evidence>
<evidence type="ECO:0000256" key="1">
    <source>
        <dbReference type="ARBA" id="ARBA00004323"/>
    </source>
</evidence>
<evidence type="ECO:0000256" key="5">
    <source>
        <dbReference type="ARBA" id="ARBA00022692"/>
    </source>
</evidence>
<keyword evidence="14" id="KW-1185">Reference proteome</keyword>
<accession>A0A4W4H463</accession>
<dbReference type="GO" id="GO:0000139">
    <property type="term" value="C:Golgi membrane"/>
    <property type="evidence" value="ECO:0007669"/>
    <property type="project" value="UniProtKB-SubCell"/>
</dbReference>
<reference evidence="14" key="2">
    <citation type="journal article" date="2017" name="Sci. Adv.">
        <title>A tail of two voltages: Proteomic comparison of the three electric organs of the electric eel.</title>
        <authorList>
            <person name="Traeger L.L."/>
            <person name="Sabat G."/>
            <person name="Barrett-Wilt G.A."/>
            <person name="Wells G.B."/>
            <person name="Sussman M.R."/>
        </authorList>
    </citation>
    <scope>NUCLEOTIDE SEQUENCE [LARGE SCALE GENOMIC DNA]</scope>
</reference>
<keyword evidence="5" id="KW-0812">Transmembrane</keyword>
<keyword evidence="11" id="KW-0325">Glycoprotein</keyword>
<dbReference type="GO" id="GO:0097503">
    <property type="term" value="P:sialylation"/>
    <property type="evidence" value="ECO:0007669"/>
    <property type="project" value="TreeGrafter"/>
</dbReference>
<dbReference type="Proteomes" id="UP000314983">
    <property type="component" value="Chromosome 2"/>
</dbReference>
<evidence type="ECO:0000256" key="8">
    <source>
        <dbReference type="ARBA" id="ARBA00023034"/>
    </source>
</evidence>
<reference evidence="13" key="3">
    <citation type="submission" date="2020-05" db="EMBL/GenBank/DDBJ databases">
        <title>Electrophorus electricus (electric eel) genome, fEleEle1, primary haplotype.</title>
        <authorList>
            <person name="Myers G."/>
            <person name="Meyer A."/>
            <person name="Fedrigo O."/>
            <person name="Formenti G."/>
            <person name="Rhie A."/>
            <person name="Tracey A."/>
            <person name="Sims Y."/>
            <person name="Jarvis E.D."/>
        </authorList>
    </citation>
    <scope>NUCLEOTIDE SEQUENCE [LARGE SCALE GENOMIC DNA]</scope>
</reference>
<dbReference type="GeneTree" id="ENSGT00940000154725"/>
<dbReference type="PANTHER" id="PTHR46032">
    <property type="entry name" value="ALPHA-2,3-SIALYLTRANSFERASE ST3GAL I ISOFORM X1"/>
    <property type="match status" value="1"/>
</dbReference>
<evidence type="ECO:0000256" key="3">
    <source>
        <dbReference type="ARBA" id="ARBA00022676"/>
    </source>
</evidence>